<gene>
    <name evidence="1" type="ORF">O181_015584</name>
</gene>
<reference evidence="1" key="1">
    <citation type="submission" date="2021-03" db="EMBL/GenBank/DDBJ databases">
        <title>Draft genome sequence of rust myrtle Austropuccinia psidii MF-1, a brazilian biotype.</title>
        <authorList>
            <person name="Quecine M.C."/>
            <person name="Pachon D.M.R."/>
            <person name="Bonatelli M.L."/>
            <person name="Correr F.H."/>
            <person name="Franceschini L.M."/>
            <person name="Leite T.F."/>
            <person name="Margarido G.R.A."/>
            <person name="Almeida C.A."/>
            <person name="Ferrarezi J.A."/>
            <person name="Labate C.A."/>
        </authorList>
    </citation>
    <scope>NUCLEOTIDE SEQUENCE</scope>
    <source>
        <strain evidence="1">MF-1</strain>
    </source>
</reference>
<comment type="caution">
    <text evidence="1">The sequence shown here is derived from an EMBL/GenBank/DDBJ whole genome shotgun (WGS) entry which is preliminary data.</text>
</comment>
<accession>A0A9Q3GQZ6</accession>
<dbReference type="EMBL" id="AVOT02004267">
    <property type="protein sequence ID" value="MBW0475869.1"/>
    <property type="molecule type" value="Genomic_DNA"/>
</dbReference>
<dbReference type="Proteomes" id="UP000765509">
    <property type="component" value="Unassembled WGS sequence"/>
</dbReference>
<keyword evidence="2" id="KW-1185">Reference proteome</keyword>
<proteinExistence type="predicted"/>
<evidence type="ECO:0000313" key="2">
    <source>
        <dbReference type="Proteomes" id="UP000765509"/>
    </source>
</evidence>
<organism evidence="1 2">
    <name type="scientific">Austropuccinia psidii MF-1</name>
    <dbReference type="NCBI Taxonomy" id="1389203"/>
    <lineage>
        <taxon>Eukaryota</taxon>
        <taxon>Fungi</taxon>
        <taxon>Dikarya</taxon>
        <taxon>Basidiomycota</taxon>
        <taxon>Pucciniomycotina</taxon>
        <taxon>Pucciniomycetes</taxon>
        <taxon>Pucciniales</taxon>
        <taxon>Sphaerophragmiaceae</taxon>
        <taxon>Austropuccinia</taxon>
    </lineage>
</organism>
<protein>
    <submittedName>
        <fullName evidence="1">Uncharacterized protein</fullName>
    </submittedName>
</protein>
<sequence length="144" mass="16875">MSQFEVQTQEPPLYFKRLNEILQRNAILQEAKIKAIQESCAQVSKSSEETNKRLNQVFEEQYHCKRERDSLDQDIKKLFNVYQNMKPQPEGHALENLYHPDAVLVNKARSLSKYQYGDNMFYSEKEALEQLPEDSGWPKFSGKG</sequence>
<dbReference type="AlphaFoldDB" id="A0A9Q3GQZ6"/>
<evidence type="ECO:0000313" key="1">
    <source>
        <dbReference type="EMBL" id="MBW0475869.1"/>
    </source>
</evidence>
<name>A0A9Q3GQZ6_9BASI</name>